<name>A0A0A8Z2X9_ARUDO</name>
<evidence type="ECO:0000313" key="1">
    <source>
        <dbReference type="EMBL" id="JAD29197.1"/>
    </source>
</evidence>
<protein>
    <submittedName>
        <fullName evidence="1">Uncharacterized protein</fullName>
    </submittedName>
</protein>
<organism evidence="1">
    <name type="scientific">Arundo donax</name>
    <name type="common">Giant reed</name>
    <name type="synonym">Donax arundinaceus</name>
    <dbReference type="NCBI Taxonomy" id="35708"/>
    <lineage>
        <taxon>Eukaryota</taxon>
        <taxon>Viridiplantae</taxon>
        <taxon>Streptophyta</taxon>
        <taxon>Embryophyta</taxon>
        <taxon>Tracheophyta</taxon>
        <taxon>Spermatophyta</taxon>
        <taxon>Magnoliopsida</taxon>
        <taxon>Liliopsida</taxon>
        <taxon>Poales</taxon>
        <taxon>Poaceae</taxon>
        <taxon>PACMAD clade</taxon>
        <taxon>Arundinoideae</taxon>
        <taxon>Arundineae</taxon>
        <taxon>Arundo</taxon>
    </lineage>
</organism>
<reference evidence="1" key="2">
    <citation type="journal article" date="2015" name="Data Brief">
        <title>Shoot transcriptome of the giant reed, Arundo donax.</title>
        <authorList>
            <person name="Barrero R.A."/>
            <person name="Guerrero F.D."/>
            <person name="Moolhuijzen P."/>
            <person name="Goolsby J.A."/>
            <person name="Tidwell J."/>
            <person name="Bellgard S.E."/>
            <person name="Bellgard M.I."/>
        </authorList>
    </citation>
    <scope>NUCLEOTIDE SEQUENCE</scope>
    <source>
        <tissue evidence="1">Shoot tissue taken approximately 20 cm above the soil surface</tissue>
    </source>
</reference>
<accession>A0A0A8Z2X9</accession>
<reference evidence="1" key="1">
    <citation type="submission" date="2014-09" db="EMBL/GenBank/DDBJ databases">
        <authorList>
            <person name="Magalhaes I.L.F."/>
            <person name="Oliveira U."/>
            <person name="Santos F.R."/>
            <person name="Vidigal T.H.D.A."/>
            <person name="Brescovit A.D."/>
            <person name="Santos A.J."/>
        </authorList>
    </citation>
    <scope>NUCLEOTIDE SEQUENCE</scope>
    <source>
        <tissue evidence="1">Shoot tissue taken approximately 20 cm above the soil surface</tissue>
    </source>
</reference>
<proteinExistence type="predicted"/>
<dbReference type="EMBL" id="GBRH01268698">
    <property type="protein sequence ID" value="JAD29197.1"/>
    <property type="molecule type" value="Transcribed_RNA"/>
</dbReference>
<sequence>MNEVSFLSIKLGPTMKGTT</sequence>
<dbReference type="AlphaFoldDB" id="A0A0A8Z2X9"/>